<dbReference type="EMBL" id="KF900435">
    <property type="protein sequence ID" value="AIE94997.1"/>
    <property type="molecule type" value="Genomic_DNA"/>
</dbReference>
<feature type="transmembrane region" description="Helical" evidence="1">
    <location>
        <begin position="79"/>
        <end position="99"/>
    </location>
</feature>
<sequence>MNRSIVLGVLLAGVFSMPLMLATPAFAQYMGSGGDGSQDGGHPSMSLEDSLELAKRKVEYAGDNPGAGSGTPYMDAGGVLGASAIAAAIFGGIAGAFFIRGRSGKYAQPGTG</sequence>
<dbReference type="AlphaFoldDB" id="A0A075FZH6"/>
<evidence type="ECO:0000256" key="1">
    <source>
        <dbReference type="SAM" id="Phobius"/>
    </source>
</evidence>
<keyword evidence="1" id="KW-0812">Transmembrane</keyword>
<evidence type="ECO:0000313" key="2">
    <source>
        <dbReference type="EMBL" id="AIE94997.1"/>
    </source>
</evidence>
<evidence type="ECO:0008006" key="3">
    <source>
        <dbReference type="Google" id="ProtNLM"/>
    </source>
</evidence>
<accession>A0A075FZH6</accession>
<reference evidence="2" key="1">
    <citation type="journal article" date="2014" name="Genome Biol. Evol.">
        <title>Pangenome evidence for extensive interdomain horizontal transfer affecting lineage core and shell genes in uncultured planktonic thaumarchaeota and euryarchaeota.</title>
        <authorList>
            <person name="Deschamps P."/>
            <person name="Zivanovic Y."/>
            <person name="Moreira D."/>
            <person name="Rodriguez-Valera F."/>
            <person name="Lopez-Garcia P."/>
        </authorList>
    </citation>
    <scope>NUCLEOTIDE SEQUENCE</scope>
</reference>
<keyword evidence="1" id="KW-1133">Transmembrane helix</keyword>
<keyword evidence="1" id="KW-0472">Membrane</keyword>
<protein>
    <recommendedName>
        <fullName evidence="3">PDGLE domain-containing protein</fullName>
    </recommendedName>
</protein>
<name>A0A075FZH6_9ARCH</name>
<proteinExistence type="predicted"/>
<organism evidence="2">
    <name type="scientific">uncultured marine thaumarchaeote AD1000_54_F09</name>
    <dbReference type="NCBI Taxonomy" id="1455926"/>
    <lineage>
        <taxon>Archaea</taxon>
        <taxon>Nitrososphaerota</taxon>
        <taxon>environmental samples</taxon>
    </lineage>
</organism>